<evidence type="ECO:0000313" key="2">
    <source>
        <dbReference type="Proteomes" id="UP000693981"/>
    </source>
</evidence>
<protein>
    <submittedName>
        <fullName evidence="1">Uncharacterized protein</fullName>
    </submittedName>
</protein>
<keyword evidence="2" id="KW-1185">Reference proteome</keyword>
<gene>
    <name evidence="1" type="ORF">PHYBOEH_004908</name>
</gene>
<proteinExistence type="predicted"/>
<dbReference type="AlphaFoldDB" id="A0A8T1X4S9"/>
<name>A0A8T1X4S9_9STRA</name>
<sequence>MDTSSSAFGSGSGNHSTICIEATAGGAYRKHDPIFNTTSDTSPAWRASLLEVRALHQLIHQFASPQQLQRKMSMLIAPVTTPTAFDAALLELADSRRTIYENTRMSGENRHRRRVLPVDRSDSSTDALEADYAHNLALYFGETPSFHYHHHHHHTVSMPVSSAVMALDEALLLAAHSRHSIYEKTRLSGENRSAHHMLPTDHKAERTDNCSDATDRYYANAMTNYFVTKSASRL</sequence>
<accession>A0A8T1X4S9</accession>
<evidence type="ECO:0000313" key="1">
    <source>
        <dbReference type="EMBL" id="KAG7400641.1"/>
    </source>
</evidence>
<dbReference type="EMBL" id="JAGDFL010000026">
    <property type="protein sequence ID" value="KAG7400641.1"/>
    <property type="molecule type" value="Genomic_DNA"/>
</dbReference>
<reference evidence="1" key="1">
    <citation type="submission" date="2021-02" db="EMBL/GenBank/DDBJ databases">
        <authorList>
            <person name="Palmer J.M."/>
        </authorList>
    </citation>
    <scope>NUCLEOTIDE SEQUENCE</scope>
    <source>
        <strain evidence="1">SCRP23</strain>
    </source>
</reference>
<dbReference type="OrthoDB" id="165027at2759"/>
<organism evidence="1 2">
    <name type="scientific">Phytophthora boehmeriae</name>
    <dbReference type="NCBI Taxonomy" id="109152"/>
    <lineage>
        <taxon>Eukaryota</taxon>
        <taxon>Sar</taxon>
        <taxon>Stramenopiles</taxon>
        <taxon>Oomycota</taxon>
        <taxon>Peronosporomycetes</taxon>
        <taxon>Peronosporales</taxon>
        <taxon>Peronosporaceae</taxon>
        <taxon>Phytophthora</taxon>
    </lineage>
</organism>
<dbReference type="Proteomes" id="UP000693981">
    <property type="component" value="Unassembled WGS sequence"/>
</dbReference>
<comment type="caution">
    <text evidence="1">The sequence shown here is derived from an EMBL/GenBank/DDBJ whole genome shotgun (WGS) entry which is preliminary data.</text>
</comment>